<feature type="domain" description="Nudix hydrolase" evidence="10">
    <location>
        <begin position="167"/>
        <end position="291"/>
    </location>
</feature>
<evidence type="ECO:0000256" key="9">
    <source>
        <dbReference type="ARBA" id="ARBA00023679"/>
    </source>
</evidence>
<dbReference type="InterPro" id="IPR049734">
    <property type="entry name" value="NudC-like_C"/>
</dbReference>
<gene>
    <name evidence="11" type="primary">nudC</name>
    <name evidence="11" type="ORF">DSM104635_01200</name>
</gene>
<sequence>MALLPHNPNAFARSPLDRAGHHRRDEAWLATALAAETTRIVPFFRHRPFVVDDGDAVAVGWLGAHARSAIAPADARTLFLGLDAEGAAHFAVDVPDDAPLNDIGRFDDLRALGPRLSREELATIGPAKAVFEWHAKSGFCANCGVATVVSEAGWKRECPTCNAEHFPRVDPVCIMLPVIGEKCFLARQRMWPRGMHSALAGFIEPGETIEEAVARETLEEAGLRVCEVRLHSTQPWPFPHSLMIGAICEVDDDRETVDTHELESGRWFTRDEARALMAGKHPDAFCPPPFAIAHQLLKTWSEG</sequence>
<dbReference type="EC" id="3.6.1.22" evidence="4"/>
<dbReference type="EMBL" id="CP047045">
    <property type="protein sequence ID" value="QGZ94382.1"/>
    <property type="molecule type" value="Genomic_DNA"/>
</dbReference>
<dbReference type="Pfam" id="PF00293">
    <property type="entry name" value="NUDIX"/>
    <property type="match status" value="1"/>
</dbReference>
<dbReference type="PROSITE" id="PS51462">
    <property type="entry name" value="NUDIX"/>
    <property type="match status" value="1"/>
</dbReference>
<keyword evidence="5" id="KW-0479">Metal-binding</keyword>
<evidence type="ECO:0000256" key="5">
    <source>
        <dbReference type="ARBA" id="ARBA00022723"/>
    </source>
</evidence>
<evidence type="ECO:0000313" key="11">
    <source>
        <dbReference type="EMBL" id="QGZ94382.1"/>
    </source>
</evidence>
<dbReference type="PANTHER" id="PTHR42904">
    <property type="entry name" value="NUDIX HYDROLASE, NUDC SUBFAMILY"/>
    <property type="match status" value="1"/>
</dbReference>
<evidence type="ECO:0000256" key="7">
    <source>
        <dbReference type="ARBA" id="ARBA00022842"/>
    </source>
</evidence>
<evidence type="ECO:0000256" key="8">
    <source>
        <dbReference type="ARBA" id="ARBA00023027"/>
    </source>
</evidence>
<dbReference type="GO" id="GO:0006742">
    <property type="term" value="P:NADP+ catabolic process"/>
    <property type="evidence" value="ECO:0007669"/>
    <property type="project" value="TreeGrafter"/>
</dbReference>
<name>A0A6I6MRV7_9CAUL</name>
<organism evidence="11 12">
    <name type="scientific">Terricaulis silvestris</name>
    <dbReference type="NCBI Taxonomy" id="2686094"/>
    <lineage>
        <taxon>Bacteria</taxon>
        <taxon>Pseudomonadati</taxon>
        <taxon>Pseudomonadota</taxon>
        <taxon>Alphaproteobacteria</taxon>
        <taxon>Caulobacterales</taxon>
        <taxon>Caulobacteraceae</taxon>
        <taxon>Terricaulis</taxon>
    </lineage>
</organism>
<dbReference type="Proteomes" id="UP000431269">
    <property type="component" value="Chromosome"/>
</dbReference>
<protein>
    <recommendedName>
        <fullName evidence="4">NAD(+) diphosphatase</fullName>
        <ecNumber evidence="4">3.6.1.22</ecNumber>
    </recommendedName>
</protein>
<dbReference type="GO" id="GO:0019677">
    <property type="term" value="P:NAD+ catabolic process"/>
    <property type="evidence" value="ECO:0007669"/>
    <property type="project" value="TreeGrafter"/>
</dbReference>
<dbReference type="CDD" id="cd03429">
    <property type="entry name" value="NUDIX_NADH_pyrophosphatase_Nudt13"/>
    <property type="match status" value="1"/>
</dbReference>
<dbReference type="InterPro" id="IPR015375">
    <property type="entry name" value="NADH_PPase-like_N"/>
</dbReference>
<dbReference type="NCBIfam" id="NF001299">
    <property type="entry name" value="PRK00241.1"/>
    <property type="match status" value="1"/>
</dbReference>
<dbReference type="InterPro" id="IPR015797">
    <property type="entry name" value="NUDIX_hydrolase-like_dom_sf"/>
</dbReference>
<dbReference type="PANTHER" id="PTHR42904:SF6">
    <property type="entry name" value="NAD-CAPPED RNA HYDROLASE NUDT12"/>
    <property type="match status" value="1"/>
</dbReference>
<evidence type="ECO:0000256" key="1">
    <source>
        <dbReference type="ARBA" id="ARBA00001946"/>
    </source>
</evidence>
<dbReference type="InterPro" id="IPR050241">
    <property type="entry name" value="NAD-cap_RNA_hydrolase_NudC"/>
</dbReference>
<dbReference type="InterPro" id="IPR020084">
    <property type="entry name" value="NUDIX_hydrolase_CS"/>
</dbReference>
<evidence type="ECO:0000256" key="4">
    <source>
        <dbReference type="ARBA" id="ARBA00012381"/>
    </source>
</evidence>
<dbReference type="Gene3D" id="3.90.79.20">
    <property type="match status" value="1"/>
</dbReference>
<dbReference type="Pfam" id="PF09297">
    <property type="entry name" value="Zn_ribbon_NUD"/>
    <property type="match status" value="1"/>
</dbReference>
<dbReference type="PROSITE" id="PS00893">
    <property type="entry name" value="NUDIX_BOX"/>
    <property type="match status" value="1"/>
</dbReference>
<dbReference type="KEGG" id="tsv:DSM104635_01200"/>
<evidence type="ECO:0000256" key="3">
    <source>
        <dbReference type="ARBA" id="ARBA00009595"/>
    </source>
</evidence>
<dbReference type="RefSeq" id="WP_323368345.1">
    <property type="nucleotide sequence ID" value="NZ_CP047045.1"/>
</dbReference>
<dbReference type="SUPFAM" id="SSF55811">
    <property type="entry name" value="Nudix"/>
    <property type="match status" value="1"/>
</dbReference>
<reference evidence="12" key="1">
    <citation type="submission" date="2019-12" db="EMBL/GenBank/DDBJ databases">
        <title>Complete genome of Terracaulis silvestris 0127_4.</title>
        <authorList>
            <person name="Vieira S."/>
            <person name="Riedel T."/>
            <person name="Sproer C."/>
            <person name="Pascual J."/>
            <person name="Boedeker C."/>
            <person name="Overmann J."/>
        </authorList>
    </citation>
    <scope>NUCLEOTIDE SEQUENCE [LARGE SCALE GENOMIC DNA]</scope>
    <source>
        <strain evidence="12">0127_4</strain>
    </source>
</reference>
<dbReference type="GO" id="GO:0005829">
    <property type="term" value="C:cytosol"/>
    <property type="evidence" value="ECO:0007669"/>
    <property type="project" value="TreeGrafter"/>
</dbReference>
<comment type="cofactor">
    <cofactor evidence="1">
        <name>Mg(2+)</name>
        <dbReference type="ChEBI" id="CHEBI:18420"/>
    </cofactor>
</comment>
<dbReference type="Gene3D" id="3.90.79.10">
    <property type="entry name" value="Nucleoside Triphosphate Pyrophosphohydrolase"/>
    <property type="match status" value="1"/>
</dbReference>
<keyword evidence="12" id="KW-1185">Reference proteome</keyword>
<accession>A0A6I6MRV7</accession>
<dbReference type="InterPro" id="IPR015376">
    <property type="entry name" value="Znr_NADH_PPase"/>
</dbReference>
<comment type="cofactor">
    <cofactor evidence="2">
        <name>Zn(2+)</name>
        <dbReference type="ChEBI" id="CHEBI:29105"/>
    </cofactor>
</comment>
<keyword evidence="7" id="KW-0460">Magnesium</keyword>
<evidence type="ECO:0000313" key="12">
    <source>
        <dbReference type="Proteomes" id="UP000431269"/>
    </source>
</evidence>
<dbReference type="GO" id="GO:0046872">
    <property type="term" value="F:metal ion binding"/>
    <property type="evidence" value="ECO:0007669"/>
    <property type="project" value="UniProtKB-KW"/>
</dbReference>
<evidence type="ECO:0000259" key="10">
    <source>
        <dbReference type="PROSITE" id="PS51462"/>
    </source>
</evidence>
<dbReference type="InterPro" id="IPR000086">
    <property type="entry name" value="NUDIX_hydrolase_dom"/>
</dbReference>
<proteinExistence type="inferred from homology"/>
<dbReference type="Pfam" id="PF09296">
    <property type="entry name" value="NUDIX-like"/>
    <property type="match status" value="1"/>
</dbReference>
<evidence type="ECO:0000256" key="2">
    <source>
        <dbReference type="ARBA" id="ARBA00001947"/>
    </source>
</evidence>
<keyword evidence="6 11" id="KW-0378">Hydrolase</keyword>
<evidence type="ECO:0000256" key="6">
    <source>
        <dbReference type="ARBA" id="ARBA00022801"/>
    </source>
</evidence>
<comment type="similarity">
    <text evidence="3">Belongs to the Nudix hydrolase family. NudC subfamily.</text>
</comment>
<dbReference type="GO" id="GO:0035529">
    <property type="term" value="F:NADH pyrophosphatase activity"/>
    <property type="evidence" value="ECO:0007669"/>
    <property type="project" value="TreeGrafter"/>
</dbReference>
<dbReference type="AlphaFoldDB" id="A0A6I6MRV7"/>
<keyword evidence="8" id="KW-0520">NAD</keyword>
<comment type="catalytic activity">
    <reaction evidence="9">
        <text>a 5'-end NAD(+)-phospho-ribonucleoside in mRNA + H2O = a 5'-end phospho-adenosine-phospho-ribonucleoside in mRNA + beta-nicotinamide D-ribonucleotide + 2 H(+)</text>
        <dbReference type="Rhea" id="RHEA:60876"/>
        <dbReference type="Rhea" id="RHEA-COMP:15698"/>
        <dbReference type="Rhea" id="RHEA-COMP:15719"/>
        <dbReference type="ChEBI" id="CHEBI:14649"/>
        <dbReference type="ChEBI" id="CHEBI:15377"/>
        <dbReference type="ChEBI" id="CHEBI:15378"/>
        <dbReference type="ChEBI" id="CHEBI:144029"/>
        <dbReference type="ChEBI" id="CHEBI:144051"/>
    </reaction>
    <physiologicalReaction direction="left-to-right" evidence="9">
        <dbReference type="Rhea" id="RHEA:60877"/>
    </physiologicalReaction>
</comment>